<evidence type="ECO:0000259" key="6">
    <source>
        <dbReference type="Pfam" id="PF00135"/>
    </source>
</evidence>
<protein>
    <recommendedName>
        <fullName evidence="5">carboxylesterase</fullName>
        <ecNumber evidence="5">3.1.1.1</ecNumber>
    </recommendedName>
</protein>
<accession>A0A9Q0NG86</accession>
<evidence type="ECO:0000256" key="2">
    <source>
        <dbReference type="ARBA" id="ARBA00022487"/>
    </source>
</evidence>
<evidence type="ECO:0000256" key="1">
    <source>
        <dbReference type="ARBA" id="ARBA00005964"/>
    </source>
</evidence>
<evidence type="ECO:0000313" key="7">
    <source>
        <dbReference type="EMBL" id="KAJ6649742.1"/>
    </source>
</evidence>
<proteinExistence type="inferred from homology"/>
<reference evidence="7" key="1">
    <citation type="submission" date="2022-07" db="EMBL/GenBank/DDBJ databases">
        <authorList>
            <person name="Trinca V."/>
            <person name="Uliana J.V.C."/>
            <person name="Torres T.T."/>
            <person name="Ward R.J."/>
            <person name="Monesi N."/>
        </authorList>
    </citation>
    <scope>NUCLEOTIDE SEQUENCE</scope>
    <source>
        <strain evidence="7">HSMRA1968</strain>
        <tissue evidence="7">Whole embryos</tissue>
    </source>
</reference>
<organism evidence="7 8">
    <name type="scientific">Pseudolycoriella hygida</name>
    <dbReference type="NCBI Taxonomy" id="35572"/>
    <lineage>
        <taxon>Eukaryota</taxon>
        <taxon>Metazoa</taxon>
        <taxon>Ecdysozoa</taxon>
        <taxon>Arthropoda</taxon>
        <taxon>Hexapoda</taxon>
        <taxon>Insecta</taxon>
        <taxon>Pterygota</taxon>
        <taxon>Neoptera</taxon>
        <taxon>Endopterygota</taxon>
        <taxon>Diptera</taxon>
        <taxon>Nematocera</taxon>
        <taxon>Sciaroidea</taxon>
        <taxon>Sciaridae</taxon>
        <taxon>Pseudolycoriella</taxon>
    </lineage>
</organism>
<dbReference type="EC" id="3.1.1.1" evidence="5"/>
<dbReference type="EMBL" id="WJQU01000001">
    <property type="protein sequence ID" value="KAJ6649742.1"/>
    <property type="molecule type" value="Genomic_DNA"/>
</dbReference>
<dbReference type="SUPFAM" id="SSF53474">
    <property type="entry name" value="alpha/beta-Hydrolases"/>
    <property type="match status" value="1"/>
</dbReference>
<dbReference type="GO" id="GO:0106435">
    <property type="term" value="F:carboxylesterase activity"/>
    <property type="evidence" value="ECO:0007669"/>
    <property type="project" value="UniProtKB-EC"/>
</dbReference>
<keyword evidence="2" id="KW-0719">Serine esterase</keyword>
<keyword evidence="4" id="KW-0325">Glycoprotein</keyword>
<comment type="caution">
    <text evidence="7">The sequence shown here is derived from an EMBL/GenBank/DDBJ whole genome shotgun (WGS) entry which is preliminary data.</text>
</comment>
<feature type="domain" description="Carboxylesterase type B" evidence="6">
    <location>
        <begin position="8"/>
        <end position="515"/>
    </location>
</feature>
<evidence type="ECO:0000256" key="4">
    <source>
        <dbReference type="ARBA" id="ARBA00023180"/>
    </source>
</evidence>
<gene>
    <name evidence="7" type="primary">B1_6</name>
    <name evidence="7" type="ORF">Bhyg_04981</name>
</gene>
<dbReference type="InterPro" id="IPR029058">
    <property type="entry name" value="AB_hydrolase_fold"/>
</dbReference>
<comment type="similarity">
    <text evidence="1">Belongs to the type-B carboxylesterase/lipase family.</text>
</comment>
<evidence type="ECO:0000256" key="5">
    <source>
        <dbReference type="ARBA" id="ARBA00039155"/>
    </source>
</evidence>
<keyword evidence="8" id="KW-1185">Reference proteome</keyword>
<name>A0A9Q0NG86_9DIPT</name>
<keyword evidence="3" id="KW-0378">Hydrolase</keyword>
<dbReference type="Pfam" id="PF00135">
    <property type="entry name" value="COesterase"/>
    <property type="match status" value="1"/>
</dbReference>
<sequence length="542" mass="61575">MTSAEFLIVNIENGPVRGVRTKTIFESEYYSFRGIPYMKPPLGKLRFRDAENIENWSEPFDATEEGPSYCMTDFMTGLQDGQENSGTINIYTKHLDRKQPVMIWVHGGGYCRGSSRTDLFGPDYLLQNDVVFVSFNYRLGAIGFLSLDDPTLNVPGNVGLKDQVFALQWIQRNIHNFGGDRKRCTVFGESAGGASVHFLTITPKTEGLFQKAIIMSGSAFNRTWSFTSRNKQAQRLAQILGWKGDPQNESEILEFLETIPAFELDNASKQLMSAEEQYGLGIIVPFAPVIEPYETPTCIISKEPIGMAREAWSNSIDVIVMGTSFEGLLRAFVEEEKAYSFLTNPSYFAPLNDLHLQPEDIRATEFGTKIKDLYYGHGSHPSTENQEQYLKFSSDFHFWHGLHRLVLSRTKFSSGNTYLLRFDVDAELNMFKALKKAQKYRGACHADDLFYLFTTNYHAPPAFHSREFQTIQRMVGIFTSFAITGNPNCEQTSNCKIVPCGEFGSQKCFNITENNITEIELPEINRLKVWDSVYDELRVPLY</sequence>
<dbReference type="AlphaFoldDB" id="A0A9Q0NG86"/>
<dbReference type="Proteomes" id="UP001151699">
    <property type="component" value="Chromosome A"/>
</dbReference>
<dbReference type="PANTHER" id="PTHR43142">
    <property type="entry name" value="CARBOXYLIC ESTER HYDROLASE"/>
    <property type="match status" value="1"/>
</dbReference>
<evidence type="ECO:0000256" key="3">
    <source>
        <dbReference type="ARBA" id="ARBA00022801"/>
    </source>
</evidence>
<evidence type="ECO:0000313" key="8">
    <source>
        <dbReference type="Proteomes" id="UP001151699"/>
    </source>
</evidence>
<dbReference type="PANTHER" id="PTHR43142:SF1">
    <property type="entry name" value="CARBOXYLIC ESTER HYDROLASE"/>
    <property type="match status" value="1"/>
</dbReference>
<dbReference type="OrthoDB" id="19653at2759"/>
<dbReference type="InterPro" id="IPR002018">
    <property type="entry name" value="CarbesteraseB"/>
</dbReference>
<dbReference type="Gene3D" id="3.40.50.1820">
    <property type="entry name" value="alpha/beta hydrolase"/>
    <property type="match status" value="1"/>
</dbReference>